<reference evidence="1 2" key="1">
    <citation type="submission" date="2024-01" db="EMBL/GenBank/DDBJ databases">
        <title>Unpublished Manusciprt.</title>
        <authorList>
            <person name="Duman M."/>
            <person name="Valdes E.G."/>
            <person name="Ajmi N."/>
            <person name="Altun S."/>
            <person name="Saticioglu I.B."/>
        </authorList>
    </citation>
    <scope>NUCLEOTIDE SEQUENCE [LARGE SCALE GENOMIC DNA]</scope>
    <source>
        <strain evidence="1 2">120P</strain>
    </source>
</reference>
<dbReference type="AlphaFoldDB" id="A0AB35WM36"/>
<dbReference type="RefSeq" id="WP_330078827.1">
    <property type="nucleotide sequence ID" value="NZ_JAZDCU010000002.1"/>
</dbReference>
<dbReference type="Proteomes" id="UP001307839">
    <property type="component" value="Unassembled WGS sequence"/>
</dbReference>
<comment type="caution">
    <text evidence="1">The sequence shown here is derived from an EMBL/GenBank/DDBJ whole genome shotgun (WGS) entry which is preliminary data.</text>
</comment>
<dbReference type="EMBL" id="JAZDQP010000002">
    <property type="protein sequence ID" value="MEE1865433.1"/>
    <property type="molecule type" value="Genomic_DNA"/>
</dbReference>
<proteinExistence type="predicted"/>
<gene>
    <name evidence="1" type="ORF">V0R53_03380</name>
</gene>
<organism evidence="1 2">
    <name type="scientific">Pseudomonas auratipiscis</name>
    <dbReference type="NCBI Taxonomy" id="3115853"/>
    <lineage>
        <taxon>Bacteria</taxon>
        <taxon>Pseudomonadati</taxon>
        <taxon>Pseudomonadota</taxon>
        <taxon>Gammaproteobacteria</taxon>
        <taxon>Pseudomonadales</taxon>
        <taxon>Pseudomonadaceae</taxon>
        <taxon>Pseudomonas</taxon>
    </lineage>
</organism>
<accession>A0AB35WM36</accession>
<name>A0AB35WM36_9PSED</name>
<sequence length="110" mass="12576">MTIQSKDWHAQYDRMPSTEGPCFRVHGTVTVNSPAVTPVLLMAQKLMVMNEPEGIDLELILERKEGTFLTVVTEKQVTFEMRESNRDITCVRVHYEGNLLCTINDIVTTY</sequence>
<evidence type="ECO:0000313" key="1">
    <source>
        <dbReference type="EMBL" id="MEE1865433.1"/>
    </source>
</evidence>
<protein>
    <submittedName>
        <fullName evidence="1">Uncharacterized protein</fullName>
    </submittedName>
</protein>
<evidence type="ECO:0000313" key="2">
    <source>
        <dbReference type="Proteomes" id="UP001307839"/>
    </source>
</evidence>
<keyword evidence="2" id="KW-1185">Reference proteome</keyword>